<evidence type="ECO:0000313" key="6">
    <source>
        <dbReference type="EMBL" id="MRY92112.1"/>
    </source>
</evidence>
<dbReference type="CDD" id="cd07432">
    <property type="entry name" value="PHP_HisPPase"/>
    <property type="match status" value="1"/>
</dbReference>
<dbReference type="RefSeq" id="WP_008779888.1">
    <property type="nucleotide sequence ID" value="NZ_CACRUW010000023.1"/>
</dbReference>
<dbReference type="Proteomes" id="UP000095332">
    <property type="component" value="Unassembled WGS sequence"/>
</dbReference>
<reference evidence="4" key="3">
    <citation type="submission" date="2023-01" db="EMBL/GenBank/DDBJ databases">
        <title>Human gut microbiome strain richness.</title>
        <authorList>
            <person name="Chen-Liaw A."/>
        </authorList>
    </citation>
    <scope>NUCLEOTIDE SEQUENCE</scope>
    <source>
        <strain evidence="4">RTP21484st1_E5_RTP21484_190118</strain>
    </source>
</reference>
<dbReference type="OMA" id="DDMTPNN"/>
<dbReference type="Proteomes" id="UP000095591">
    <property type="component" value="Unassembled WGS sequence"/>
</dbReference>
<dbReference type="EMBL" id="CYXP01000001">
    <property type="protein sequence ID" value="CUM76838.1"/>
    <property type="molecule type" value="Genomic_DNA"/>
</dbReference>
<reference evidence="12 13" key="2">
    <citation type="journal article" date="2019" name="Nat. Med.">
        <title>A library of human gut bacterial isolates paired with longitudinal multiomics data enables mechanistic microbiome research.</title>
        <authorList>
            <person name="Poyet M."/>
            <person name="Groussin M."/>
            <person name="Gibbons S.M."/>
            <person name="Avila-Pacheco J."/>
            <person name="Jiang X."/>
            <person name="Kearney S.M."/>
            <person name="Perrotta A.R."/>
            <person name="Berdy B."/>
            <person name="Zhao S."/>
            <person name="Lieberman T.D."/>
            <person name="Swanson P.K."/>
            <person name="Smith M."/>
            <person name="Roesemann S."/>
            <person name="Alexander J.E."/>
            <person name="Rich S.A."/>
            <person name="Livny J."/>
            <person name="Vlamakis H."/>
            <person name="Clish C."/>
            <person name="Bullock K."/>
            <person name="Deik A."/>
            <person name="Scott J."/>
            <person name="Pierce K.A."/>
            <person name="Xavier R.J."/>
            <person name="Alm E.J."/>
        </authorList>
    </citation>
    <scope>NUCLEOTIDE SEQUENCE [LARGE SCALE GENOMIC DNA]</scope>
    <source>
        <strain evidence="7 15">BIOML-A10</strain>
        <strain evidence="5 13">BIOML-A11</strain>
        <strain evidence="8 12">BIOML-A32</strain>
        <strain evidence="6 14">BIOML-A9</strain>
    </source>
</reference>
<dbReference type="Proteomes" id="UP000471216">
    <property type="component" value="Unassembled WGS sequence"/>
</dbReference>
<evidence type="ECO:0000313" key="2">
    <source>
        <dbReference type="EMBL" id="CUM76838.1"/>
    </source>
</evidence>
<dbReference type="EMBL" id="CP120353">
    <property type="protein sequence ID" value="WET65522.1"/>
    <property type="molecule type" value="Genomic_DNA"/>
</dbReference>
<feature type="domain" description="Polymerase/histidinol phosphatase N-terminal" evidence="1">
    <location>
        <begin position="6"/>
        <end position="74"/>
    </location>
</feature>
<evidence type="ECO:0000313" key="13">
    <source>
        <dbReference type="Proteomes" id="UP000450599"/>
    </source>
</evidence>
<evidence type="ECO:0000259" key="1">
    <source>
        <dbReference type="SMART" id="SM00481"/>
    </source>
</evidence>
<dbReference type="Proteomes" id="UP000450599">
    <property type="component" value="Unassembled WGS sequence"/>
</dbReference>
<dbReference type="SMART" id="SM00481">
    <property type="entry name" value="POLIIIAc"/>
    <property type="match status" value="1"/>
</dbReference>
<protein>
    <submittedName>
        <fullName evidence="2">Histidinol phosphatase and related hydrolases of the PHP family</fullName>
    </submittedName>
    <submittedName>
        <fullName evidence="4">PHP domain-containing protein</fullName>
    </submittedName>
</protein>
<sequence length="248" mass="28088">MKQYLADLHIHTCLSPCGSLEMSPSEIVRRSLAKGLDAIAITDHNTTLQCPEIQSLGERFGLRVFAGVEVTTREEAHCLVYFPTDESRKRFQRYLEEHLPPIPNDPERFGDQVWVNAENEILGEVPYLLLSALDQSVNQIAAQARKVDALFVAAHVERPSFSLISQLGFIDPCLSLDAIEYNNQQRYSKLLSIHGYLKEQTQYSASDAHYPEQIGTQPSIWQTEELTFDGLRKAFDQKDNHLIFASHG</sequence>
<dbReference type="Proteomes" id="UP000461276">
    <property type="component" value="Unassembled WGS sequence"/>
</dbReference>
<dbReference type="EMBL" id="WKMC01000001">
    <property type="protein sequence ID" value="MRZ49085.1"/>
    <property type="molecule type" value="Genomic_DNA"/>
</dbReference>
<dbReference type="SUPFAM" id="SSF89550">
    <property type="entry name" value="PHP domain-like"/>
    <property type="match status" value="1"/>
</dbReference>
<evidence type="ECO:0000313" key="3">
    <source>
        <dbReference type="EMBL" id="CUP54819.1"/>
    </source>
</evidence>
<dbReference type="InterPro" id="IPR003141">
    <property type="entry name" value="Pol/His_phosphatase_N"/>
</dbReference>
<dbReference type="EMBL" id="JAQMPJ010000001">
    <property type="protein sequence ID" value="MDB9003629.1"/>
    <property type="molecule type" value="Genomic_DNA"/>
</dbReference>
<keyword evidence="2" id="KW-0378">Hydrolase</keyword>
<gene>
    <name evidence="2" type="ORF">ERS852429_00478</name>
    <name evidence="3" type="ORF">ERS852560_00261</name>
    <name evidence="7" type="ORF">GKD54_01060</name>
    <name evidence="5" type="ORF">GKD58_01060</name>
    <name evidence="8" type="ORF">GKD66_02275</name>
    <name evidence="6" type="ORF">GKD67_02420</name>
    <name evidence="9" type="ORF">P2T59_05935</name>
    <name evidence="4" type="ORF">PN599_01250</name>
</gene>
<evidence type="ECO:0000313" key="5">
    <source>
        <dbReference type="EMBL" id="MRY82874.1"/>
    </source>
</evidence>
<evidence type="ECO:0000313" key="10">
    <source>
        <dbReference type="Proteomes" id="UP000095332"/>
    </source>
</evidence>
<dbReference type="Proteomes" id="UP001210126">
    <property type="component" value="Unassembled WGS sequence"/>
</dbReference>
<accession>A0A173RHT2</accession>
<dbReference type="InterPro" id="IPR016195">
    <property type="entry name" value="Pol/histidinol_Pase-like"/>
</dbReference>
<reference evidence="9" key="4">
    <citation type="submission" date="2023-03" db="EMBL/GenBank/DDBJ databases">
        <title>Parabacteroides distasonis, a bacteria resistant against UC.</title>
        <authorList>
            <person name="Dai W."/>
        </authorList>
    </citation>
    <scope>NUCLEOTIDE SEQUENCE</scope>
    <source>
        <strain evidence="9">F1-28</strain>
    </source>
</reference>
<dbReference type="EMBL" id="CZBM01000001">
    <property type="protein sequence ID" value="CUP54819.1"/>
    <property type="molecule type" value="Genomic_DNA"/>
</dbReference>
<dbReference type="GO" id="GO:0004534">
    <property type="term" value="F:5'-3' RNA exonuclease activity"/>
    <property type="evidence" value="ECO:0007669"/>
    <property type="project" value="TreeGrafter"/>
</dbReference>
<dbReference type="Gene3D" id="3.20.20.140">
    <property type="entry name" value="Metal-dependent hydrolases"/>
    <property type="match status" value="1"/>
</dbReference>
<evidence type="ECO:0000313" key="8">
    <source>
        <dbReference type="EMBL" id="MRZ49085.1"/>
    </source>
</evidence>
<evidence type="ECO:0000313" key="7">
    <source>
        <dbReference type="EMBL" id="MRZ04827.1"/>
    </source>
</evidence>
<evidence type="ECO:0000313" key="11">
    <source>
        <dbReference type="Proteomes" id="UP000095591"/>
    </source>
</evidence>
<dbReference type="Proteomes" id="UP001221009">
    <property type="component" value="Chromosome"/>
</dbReference>
<dbReference type="PANTHER" id="PTHR42924">
    <property type="entry name" value="EXONUCLEASE"/>
    <property type="match status" value="1"/>
</dbReference>
<organism evidence="2 11">
    <name type="scientific">Parabacteroides distasonis</name>
    <dbReference type="NCBI Taxonomy" id="823"/>
    <lineage>
        <taxon>Bacteria</taxon>
        <taxon>Pseudomonadati</taxon>
        <taxon>Bacteroidota</taxon>
        <taxon>Bacteroidia</taxon>
        <taxon>Bacteroidales</taxon>
        <taxon>Tannerellaceae</taxon>
        <taxon>Parabacteroides</taxon>
    </lineage>
</organism>
<dbReference type="PANTHER" id="PTHR42924:SF3">
    <property type="entry name" value="POLYMERASE_HISTIDINOL PHOSPHATASE N-TERMINAL DOMAIN-CONTAINING PROTEIN"/>
    <property type="match status" value="1"/>
</dbReference>
<reference evidence="10 11" key="1">
    <citation type="submission" date="2015-09" db="EMBL/GenBank/DDBJ databases">
        <authorList>
            <consortium name="Pathogen Informatics"/>
        </authorList>
    </citation>
    <scope>NUCLEOTIDE SEQUENCE [LARGE SCALE GENOMIC DNA]</scope>
    <source>
        <strain evidence="2 11">2789STDY5608872</strain>
        <strain evidence="3 10">2789STDY5834948</strain>
    </source>
</reference>
<dbReference type="Pfam" id="PF02811">
    <property type="entry name" value="PHP"/>
    <property type="match status" value="1"/>
</dbReference>
<dbReference type="AlphaFoldDB" id="A0A173RHT2"/>
<evidence type="ECO:0000313" key="9">
    <source>
        <dbReference type="EMBL" id="WET65522.1"/>
    </source>
</evidence>
<dbReference type="GO" id="GO:0035312">
    <property type="term" value="F:5'-3' DNA exonuclease activity"/>
    <property type="evidence" value="ECO:0007669"/>
    <property type="project" value="TreeGrafter"/>
</dbReference>
<dbReference type="InterPro" id="IPR004013">
    <property type="entry name" value="PHP_dom"/>
</dbReference>
<evidence type="ECO:0000313" key="15">
    <source>
        <dbReference type="Proteomes" id="UP000471216"/>
    </source>
</evidence>
<dbReference type="Proteomes" id="UP000441358">
    <property type="component" value="Unassembled WGS sequence"/>
</dbReference>
<dbReference type="InterPro" id="IPR052018">
    <property type="entry name" value="PHP_domain"/>
</dbReference>
<evidence type="ECO:0000313" key="12">
    <source>
        <dbReference type="Proteomes" id="UP000441358"/>
    </source>
</evidence>
<dbReference type="EMBL" id="WKMY01000001">
    <property type="protein sequence ID" value="MRY92112.1"/>
    <property type="molecule type" value="Genomic_DNA"/>
</dbReference>
<evidence type="ECO:0000313" key="4">
    <source>
        <dbReference type="EMBL" id="MDB9003629.1"/>
    </source>
</evidence>
<name>A0A173RHT2_PARDI</name>
<dbReference type="EMBL" id="WKMX01000001">
    <property type="protein sequence ID" value="MRZ04827.1"/>
    <property type="molecule type" value="Genomic_DNA"/>
</dbReference>
<dbReference type="EMBL" id="WKMW01000001">
    <property type="protein sequence ID" value="MRY82874.1"/>
    <property type="molecule type" value="Genomic_DNA"/>
</dbReference>
<evidence type="ECO:0000313" key="14">
    <source>
        <dbReference type="Proteomes" id="UP000461276"/>
    </source>
</evidence>
<proteinExistence type="predicted"/>